<keyword evidence="2" id="KW-1185">Reference proteome</keyword>
<accession>A0A7G1P5H5</accession>
<evidence type="ECO:0000313" key="2">
    <source>
        <dbReference type="Proteomes" id="UP000516444"/>
    </source>
</evidence>
<gene>
    <name evidence="1" type="ORF">GCM10017557_51110</name>
</gene>
<dbReference type="KEGG" id="sgm:GCM10017557_51110"/>
<name>A0A7G1P5H5_9ACTN</name>
<reference evidence="1 2" key="1">
    <citation type="journal article" date="2014" name="Int. J. Syst. Evol. Microbiol.">
        <title>Complete genome sequence of Corynebacterium casei LMG S-19264T (=DSM 44701T), isolated from a smear-ripened cheese.</title>
        <authorList>
            <consortium name="US DOE Joint Genome Institute (JGI-PGF)"/>
            <person name="Walter F."/>
            <person name="Albersmeier A."/>
            <person name="Kalinowski J."/>
            <person name="Ruckert C."/>
        </authorList>
    </citation>
    <scope>NUCLEOTIDE SEQUENCE [LARGE SCALE GENOMIC DNA]</scope>
    <source>
        <strain evidence="1 2">JCM 4677</strain>
    </source>
</reference>
<dbReference type="AlphaFoldDB" id="A0A7G1P5H5"/>
<organism evidence="1 2">
    <name type="scientific">Streptomyces aurantiacus</name>
    <dbReference type="NCBI Taxonomy" id="47760"/>
    <lineage>
        <taxon>Bacteria</taxon>
        <taxon>Bacillati</taxon>
        <taxon>Actinomycetota</taxon>
        <taxon>Actinomycetes</taxon>
        <taxon>Kitasatosporales</taxon>
        <taxon>Streptomycetaceae</taxon>
        <taxon>Streptomyces</taxon>
        <taxon>Streptomyces aurantiacus group</taxon>
    </lineage>
</organism>
<protein>
    <submittedName>
        <fullName evidence="1">Uncharacterized protein</fullName>
    </submittedName>
</protein>
<dbReference type="EMBL" id="AP023440">
    <property type="protein sequence ID" value="BCL30252.1"/>
    <property type="molecule type" value="Genomic_DNA"/>
</dbReference>
<sequence>MTATPRFTVDDSARDPQADIWFAEPAAFTPLPLDLLLVPPGSPAADELRTAFAPFLEAAPDEVTRQRFVAQVAEGQRLLAALREIGTVHCSIGLHRDDIGDADSDSDSEGGQLLFSFLTLSWRDTAVASRAATAARAVASAEGRTHIEYLELPCGPATFSEAVRTPSADSGLPVQALLQVHAYLPHPDCKRLVVLTLTTTAVARREQYRAILRQIAETVSFDNPLAPAEEEPG</sequence>
<dbReference type="Proteomes" id="UP000516444">
    <property type="component" value="Chromosome"/>
</dbReference>
<proteinExistence type="predicted"/>
<dbReference type="RefSeq" id="WP_190852223.1">
    <property type="nucleotide sequence ID" value="NZ_AP023440.1"/>
</dbReference>
<evidence type="ECO:0000313" key="1">
    <source>
        <dbReference type="EMBL" id="BCL30252.1"/>
    </source>
</evidence>